<keyword evidence="1" id="KW-1133">Transmembrane helix</keyword>
<dbReference type="SUPFAM" id="SSF141571">
    <property type="entry name" value="Pentapeptide repeat-like"/>
    <property type="match status" value="1"/>
</dbReference>
<feature type="transmembrane region" description="Helical" evidence="1">
    <location>
        <begin position="171"/>
        <end position="194"/>
    </location>
</feature>
<dbReference type="Pfam" id="PF00805">
    <property type="entry name" value="Pentapeptide"/>
    <property type="match status" value="1"/>
</dbReference>
<keyword evidence="3" id="KW-1185">Reference proteome</keyword>
<feature type="transmembrane region" description="Helical" evidence="1">
    <location>
        <begin position="206"/>
        <end position="225"/>
    </location>
</feature>
<dbReference type="EMBL" id="JBHDIY010000002">
    <property type="protein sequence ID" value="MFL4471427.1"/>
    <property type="molecule type" value="Genomic_DNA"/>
</dbReference>
<feature type="transmembrane region" description="Helical" evidence="1">
    <location>
        <begin position="103"/>
        <end position="119"/>
    </location>
</feature>
<keyword evidence="1" id="KW-0812">Transmembrane</keyword>
<comment type="caution">
    <text evidence="2">The sequence shown here is derived from an EMBL/GenBank/DDBJ whole genome shotgun (WGS) entry which is preliminary data.</text>
</comment>
<organism evidence="2 3">
    <name type="scientific">Tateyamaria armeniaca</name>
    <dbReference type="NCBI Taxonomy" id="2518930"/>
    <lineage>
        <taxon>Bacteria</taxon>
        <taxon>Pseudomonadati</taxon>
        <taxon>Pseudomonadota</taxon>
        <taxon>Alphaproteobacteria</taxon>
        <taxon>Rhodobacterales</taxon>
        <taxon>Roseobacteraceae</taxon>
        <taxon>Tateyamaria</taxon>
    </lineage>
</organism>
<accession>A0ABW8UWX5</accession>
<name>A0ABW8UWX5_9RHOB</name>
<feature type="transmembrane region" description="Helical" evidence="1">
    <location>
        <begin position="139"/>
        <end position="159"/>
    </location>
</feature>
<sequence>MSGPSSDIDRINALIQNARTTWFALLAALVFVGVTLLSVEPIDFYGVGRATDLPLVGVTVPTSLFFYAAPVLTVAIYGYFHLYLIRLWDELSIAPARINGRRLGTAIAPWLIADSALFLRRLWRNDYSTEPRSLEVPSVFWNIMFAWAAGPIVLSYLWLKSLPARDLWMSGIAAAMIVFSLIFFMGSAAMLFLRMRDEPKDKPRELRATALWTGLIWVIFSMGIASETWHRTHPAGKNPARLVLTGEQITARPEGWLPPQIARAEARVAWCTLHGHDCAALSEVQESRFERDDWEVRRKRAVDDLEKPTFLNPLRFDDLRAQIEEETGREGWTDISELVSLNTFAEAVDRKTRSAPDFREADLRDSFFAGANLIGARFVGASAGSADFERAQLDFANLSGRYKPRSVSTSQYTPGYRLLERRSKRRINAAYKP</sequence>
<dbReference type="RefSeq" id="WP_407593269.1">
    <property type="nucleotide sequence ID" value="NZ_JBHDIY010000002.1"/>
</dbReference>
<evidence type="ECO:0000313" key="3">
    <source>
        <dbReference type="Proteomes" id="UP001627408"/>
    </source>
</evidence>
<gene>
    <name evidence="2" type="ORF">ACERZ8_16675</name>
</gene>
<protein>
    <submittedName>
        <fullName evidence="2">Pentapeptide repeat-containing protein</fullName>
    </submittedName>
</protein>
<evidence type="ECO:0000256" key="1">
    <source>
        <dbReference type="SAM" id="Phobius"/>
    </source>
</evidence>
<dbReference type="Proteomes" id="UP001627408">
    <property type="component" value="Unassembled WGS sequence"/>
</dbReference>
<keyword evidence="1" id="KW-0472">Membrane</keyword>
<proteinExistence type="predicted"/>
<evidence type="ECO:0000313" key="2">
    <source>
        <dbReference type="EMBL" id="MFL4471427.1"/>
    </source>
</evidence>
<dbReference type="Gene3D" id="2.160.20.80">
    <property type="entry name" value="E3 ubiquitin-protein ligase SopA"/>
    <property type="match status" value="1"/>
</dbReference>
<feature type="transmembrane region" description="Helical" evidence="1">
    <location>
        <begin position="21"/>
        <end position="39"/>
    </location>
</feature>
<reference evidence="2 3" key="1">
    <citation type="submission" date="2024-08" db="EMBL/GenBank/DDBJ databases">
        <title>Tateyamaria sp. nov., isolated from marine algae.</title>
        <authorList>
            <person name="Choi B.J."/>
            <person name="Kim J.M."/>
            <person name="Lee J.K."/>
            <person name="Choi D.G."/>
            <person name="Bayburt H."/>
            <person name="Baek J.H."/>
            <person name="Han D.M."/>
            <person name="Jeon C.O."/>
        </authorList>
    </citation>
    <scope>NUCLEOTIDE SEQUENCE [LARGE SCALE GENOMIC DNA]</scope>
    <source>
        <strain evidence="2 3">KMU-156</strain>
    </source>
</reference>
<dbReference type="InterPro" id="IPR001646">
    <property type="entry name" value="5peptide_repeat"/>
</dbReference>
<feature type="transmembrane region" description="Helical" evidence="1">
    <location>
        <begin position="64"/>
        <end position="82"/>
    </location>
</feature>